<accession>A0ABW4A985</accession>
<dbReference type="InterPro" id="IPR000160">
    <property type="entry name" value="GGDEF_dom"/>
</dbReference>
<proteinExistence type="predicted"/>
<protein>
    <submittedName>
        <fullName evidence="4">Bifunctional diguanylate cyclase/phosphodiesterase</fullName>
    </submittedName>
</protein>
<dbReference type="Gene3D" id="3.30.70.270">
    <property type="match status" value="1"/>
</dbReference>
<feature type="domain" description="GGDEF" evidence="3">
    <location>
        <begin position="247"/>
        <end position="380"/>
    </location>
</feature>
<evidence type="ECO:0000259" key="2">
    <source>
        <dbReference type="PROSITE" id="PS50883"/>
    </source>
</evidence>
<dbReference type="CDD" id="cd01949">
    <property type="entry name" value="GGDEF"/>
    <property type="match status" value="1"/>
</dbReference>
<dbReference type="Gene3D" id="3.20.20.450">
    <property type="entry name" value="EAL domain"/>
    <property type="match status" value="1"/>
</dbReference>
<reference evidence="5" key="1">
    <citation type="journal article" date="2019" name="Int. J. Syst. Evol. Microbiol.">
        <title>The Global Catalogue of Microorganisms (GCM) 10K type strain sequencing project: providing services to taxonomists for standard genome sequencing and annotation.</title>
        <authorList>
            <consortium name="The Broad Institute Genomics Platform"/>
            <consortium name="The Broad Institute Genome Sequencing Center for Infectious Disease"/>
            <person name="Wu L."/>
            <person name="Ma J."/>
        </authorList>
    </citation>
    <scope>NUCLEOTIDE SEQUENCE [LARGE SCALE GENOMIC DNA]</scope>
    <source>
        <strain evidence="5">CCM 7526</strain>
    </source>
</reference>
<dbReference type="SUPFAM" id="SSF55073">
    <property type="entry name" value="Nucleotide cyclase"/>
    <property type="match status" value="1"/>
</dbReference>
<gene>
    <name evidence="4" type="ORF">ACFQ5G_18390</name>
</gene>
<feature type="transmembrane region" description="Helical" evidence="1">
    <location>
        <begin position="175"/>
        <end position="196"/>
    </location>
</feature>
<evidence type="ECO:0000313" key="4">
    <source>
        <dbReference type="EMBL" id="MFD1367329.1"/>
    </source>
</evidence>
<dbReference type="SUPFAM" id="SSF141868">
    <property type="entry name" value="EAL domain-like"/>
    <property type="match status" value="1"/>
</dbReference>
<dbReference type="NCBIfam" id="TIGR00254">
    <property type="entry name" value="GGDEF"/>
    <property type="match status" value="1"/>
</dbReference>
<dbReference type="Pfam" id="PF00990">
    <property type="entry name" value="GGDEF"/>
    <property type="match status" value="1"/>
</dbReference>
<feature type="transmembrane region" description="Helical" evidence="1">
    <location>
        <begin position="6"/>
        <end position="27"/>
    </location>
</feature>
<dbReference type="CDD" id="cd01948">
    <property type="entry name" value="EAL"/>
    <property type="match status" value="1"/>
</dbReference>
<keyword evidence="5" id="KW-1185">Reference proteome</keyword>
<dbReference type="PROSITE" id="PS50887">
    <property type="entry name" value="GGDEF"/>
    <property type="match status" value="1"/>
</dbReference>
<dbReference type="RefSeq" id="WP_317796001.1">
    <property type="nucleotide sequence ID" value="NZ_AP028461.1"/>
</dbReference>
<feature type="domain" description="EAL" evidence="2">
    <location>
        <begin position="387"/>
        <end position="641"/>
    </location>
</feature>
<name>A0ABW4A985_9ACTN</name>
<keyword evidence="1" id="KW-0812">Transmembrane</keyword>
<evidence type="ECO:0000313" key="5">
    <source>
        <dbReference type="Proteomes" id="UP001597183"/>
    </source>
</evidence>
<comment type="caution">
    <text evidence="4">The sequence shown here is derived from an EMBL/GenBank/DDBJ whole genome shotgun (WGS) entry which is preliminary data.</text>
</comment>
<dbReference type="InterPro" id="IPR035919">
    <property type="entry name" value="EAL_sf"/>
</dbReference>
<dbReference type="InterPro" id="IPR043128">
    <property type="entry name" value="Rev_trsase/Diguanyl_cyclase"/>
</dbReference>
<dbReference type="Proteomes" id="UP001597183">
    <property type="component" value="Unassembled WGS sequence"/>
</dbReference>
<keyword evidence="1" id="KW-0472">Membrane</keyword>
<evidence type="ECO:0000256" key="1">
    <source>
        <dbReference type="SAM" id="Phobius"/>
    </source>
</evidence>
<dbReference type="InterPro" id="IPR001633">
    <property type="entry name" value="EAL_dom"/>
</dbReference>
<keyword evidence="1" id="KW-1133">Transmembrane helix</keyword>
<dbReference type="EMBL" id="JBHTMK010000023">
    <property type="protein sequence ID" value="MFD1367329.1"/>
    <property type="molecule type" value="Genomic_DNA"/>
</dbReference>
<dbReference type="PANTHER" id="PTHR33121:SF70">
    <property type="entry name" value="SIGNALING PROTEIN YKOW"/>
    <property type="match status" value="1"/>
</dbReference>
<dbReference type="Pfam" id="PF00563">
    <property type="entry name" value="EAL"/>
    <property type="match status" value="1"/>
</dbReference>
<sequence length="645" mass="70232">MSARVTSWWLVGLLAVVLAGLAGFAVFGSWRQSAIVEELAHDSANTDAYQEAAYALSWEMSLIQASLREPHGEERWQLTAVHTQAQGALEKMAAVDTDHPKITAGLVQAHRTLNSEVATYLRSIDLGDSDTAETTLEYTIEPAARTIMAAVVSERQRHLDDHTLLQSAAQDESRVLRWGSGLAFAASLLVLVLFAYSARVHRRQVETTAATDPLTALPNRVAFAARTGRAITEEASHRRRRHRTRRGRVTVLVVNLDGFRDVNEQLGHVVGDRLLTDVSRRLQDAVREQDVVARLGNDEFAVLLRDADPTIGEAIAARLTGAFDEPFRIDELTIDLEVSIGAATAGPGDGVPALLIHADTAMNLAKQQRLGFRRYAAGRAGDDSDARLILLGDLRRALDNTDELTVNYQPKFSIGTGALVGVEALARWQHPTRGPVPPAEFIPVLETTTLIDRFTEKVLTQALTQARAWLQDGHRVPVAVNLATRSLLDTGFPDRLAALLAETGVPGDQLCIEVTEHSVMSDPTTAIATLSRIRALGVKTAIDDYGTGYSSMSYLRRLPLDELKIDRSFVKDLTTDHGSRALVASTTDLGHTLGLTVVAEGIEDAATFDALRELGCDLAQGYHLARPMPAHALTRHLRENTLLAA</sequence>
<dbReference type="InterPro" id="IPR050706">
    <property type="entry name" value="Cyclic-di-GMP_PDE-like"/>
</dbReference>
<dbReference type="SMART" id="SM00267">
    <property type="entry name" value="GGDEF"/>
    <property type="match status" value="1"/>
</dbReference>
<evidence type="ECO:0000259" key="3">
    <source>
        <dbReference type="PROSITE" id="PS50887"/>
    </source>
</evidence>
<dbReference type="PANTHER" id="PTHR33121">
    <property type="entry name" value="CYCLIC DI-GMP PHOSPHODIESTERASE PDEF"/>
    <property type="match status" value="1"/>
</dbReference>
<dbReference type="InterPro" id="IPR029787">
    <property type="entry name" value="Nucleotide_cyclase"/>
</dbReference>
<dbReference type="SMART" id="SM00052">
    <property type="entry name" value="EAL"/>
    <property type="match status" value="1"/>
</dbReference>
<organism evidence="4 5">
    <name type="scientific">Actinoplanes sichuanensis</name>
    <dbReference type="NCBI Taxonomy" id="512349"/>
    <lineage>
        <taxon>Bacteria</taxon>
        <taxon>Bacillati</taxon>
        <taxon>Actinomycetota</taxon>
        <taxon>Actinomycetes</taxon>
        <taxon>Micromonosporales</taxon>
        <taxon>Micromonosporaceae</taxon>
        <taxon>Actinoplanes</taxon>
    </lineage>
</organism>
<dbReference type="PROSITE" id="PS50883">
    <property type="entry name" value="EAL"/>
    <property type="match status" value="1"/>
</dbReference>